<keyword evidence="1 2" id="KW-0040">ANK repeat</keyword>
<dbReference type="PANTHER" id="PTHR23335">
    <property type="entry name" value="CALMODULIN-BINDING TRANSCRIPTION ACTIVATOR CAMTA"/>
    <property type="match status" value="1"/>
</dbReference>
<dbReference type="AlphaFoldDB" id="A0A498HPF1"/>
<dbReference type="Gene3D" id="1.25.40.20">
    <property type="entry name" value="Ankyrin repeat-containing domain"/>
    <property type="match status" value="1"/>
</dbReference>
<dbReference type="CDD" id="cd00102">
    <property type="entry name" value="IPT"/>
    <property type="match status" value="1"/>
</dbReference>
<evidence type="ECO:0000313" key="4">
    <source>
        <dbReference type="EMBL" id="RXH71782.1"/>
    </source>
</evidence>
<dbReference type="InterPro" id="IPR013783">
    <property type="entry name" value="Ig-like_fold"/>
</dbReference>
<dbReference type="PANTHER" id="PTHR23335:SF0">
    <property type="entry name" value="CALMODULIN-BINDING TRANSCRIPTION ACTIVATOR 2-LIKE ISOFORM X1"/>
    <property type="match status" value="1"/>
</dbReference>
<sequence length="333" mass="36673">MVVRNVELKKLDSFGRWMDKEIGVDCDDSLMASDSGNYWSTFDAESDWAYSGTETKVLIVGSFLGSKKDSADTNWGCMFGEIEVSAEILSNNAIRCQTPLHAPGRVPFYVTGRNRLACSEIREFEYRKKPFGIAINNLQDDELHFQIRLAKLLSLGSKRKWLICAVPDCDKCKLKSSIFSMQGNSESDWVTIDGASVSCKSDHLSRRDVLIQNLLKDRLCEWLVCKIHGGGKGPHVLDNEGQGVLHLTAALGYKWAIGPIIAEGVSPNFRDARGRTGLHWASYFGREETVITLLRLGATPGAVEDPTSIFHGGPTAADLASSREHKGIAGYLA</sequence>
<feature type="repeat" description="ANK" evidence="2">
    <location>
        <begin position="273"/>
        <end position="305"/>
    </location>
</feature>
<organism evidence="4 5">
    <name type="scientific">Malus domestica</name>
    <name type="common">Apple</name>
    <name type="synonym">Pyrus malus</name>
    <dbReference type="NCBI Taxonomy" id="3750"/>
    <lineage>
        <taxon>Eukaryota</taxon>
        <taxon>Viridiplantae</taxon>
        <taxon>Streptophyta</taxon>
        <taxon>Embryophyta</taxon>
        <taxon>Tracheophyta</taxon>
        <taxon>Spermatophyta</taxon>
        <taxon>Magnoliopsida</taxon>
        <taxon>eudicotyledons</taxon>
        <taxon>Gunneridae</taxon>
        <taxon>Pentapetalae</taxon>
        <taxon>rosids</taxon>
        <taxon>fabids</taxon>
        <taxon>Rosales</taxon>
        <taxon>Rosaceae</taxon>
        <taxon>Amygdaloideae</taxon>
        <taxon>Maleae</taxon>
        <taxon>Malus</taxon>
    </lineage>
</organism>
<evidence type="ECO:0000256" key="1">
    <source>
        <dbReference type="ARBA" id="ARBA00023043"/>
    </source>
</evidence>
<dbReference type="SUPFAM" id="SSF81296">
    <property type="entry name" value="E set domains"/>
    <property type="match status" value="1"/>
</dbReference>
<dbReference type="Proteomes" id="UP000290289">
    <property type="component" value="Chromosome 16"/>
</dbReference>
<dbReference type="PROSITE" id="PS50297">
    <property type="entry name" value="ANK_REP_REGION"/>
    <property type="match status" value="1"/>
</dbReference>
<name>A0A498HPF1_MALDO</name>
<keyword evidence="5" id="KW-1185">Reference proteome</keyword>
<gene>
    <name evidence="4" type="ORF">DVH24_025283</name>
</gene>
<evidence type="ECO:0000259" key="3">
    <source>
        <dbReference type="Pfam" id="PF01833"/>
    </source>
</evidence>
<feature type="domain" description="IPT/TIG" evidence="3">
    <location>
        <begin position="51"/>
        <end position="125"/>
    </location>
</feature>
<dbReference type="GO" id="GO:0003712">
    <property type="term" value="F:transcription coregulator activity"/>
    <property type="evidence" value="ECO:0007669"/>
    <property type="project" value="TreeGrafter"/>
</dbReference>
<comment type="caution">
    <text evidence="4">The sequence shown here is derived from an EMBL/GenBank/DDBJ whole genome shotgun (WGS) entry which is preliminary data.</text>
</comment>
<dbReference type="InterPro" id="IPR002110">
    <property type="entry name" value="Ankyrin_rpt"/>
</dbReference>
<protein>
    <recommendedName>
        <fullName evidence="3">IPT/TIG domain-containing protein</fullName>
    </recommendedName>
</protein>
<dbReference type="SUPFAM" id="SSF48403">
    <property type="entry name" value="Ankyrin repeat"/>
    <property type="match status" value="1"/>
</dbReference>
<proteinExistence type="predicted"/>
<dbReference type="EMBL" id="RDQH01000342">
    <property type="protein sequence ID" value="RXH71782.1"/>
    <property type="molecule type" value="Genomic_DNA"/>
</dbReference>
<dbReference type="InterPro" id="IPR002909">
    <property type="entry name" value="IPT_dom"/>
</dbReference>
<dbReference type="InterPro" id="IPR014756">
    <property type="entry name" value="Ig_E-set"/>
</dbReference>
<dbReference type="PROSITE" id="PS50088">
    <property type="entry name" value="ANK_REPEAT"/>
    <property type="match status" value="1"/>
</dbReference>
<accession>A0A498HPF1</accession>
<dbReference type="InterPro" id="IPR036770">
    <property type="entry name" value="Ankyrin_rpt-contain_sf"/>
</dbReference>
<dbReference type="GO" id="GO:0003690">
    <property type="term" value="F:double-stranded DNA binding"/>
    <property type="evidence" value="ECO:0007669"/>
    <property type="project" value="TreeGrafter"/>
</dbReference>
<dbReference type="GO" id="GO:0006357">
    <property type="term" value="P:regulation of transcription by RNA polymerase II"/>
    <property type="evidence" value="ECO:0007669"/>
    <property type="project" value="TreeGrafter"/>
</dbReference>
<evidence type="ECO:0000256" key="2">
    <source>
        <dbReference type="PROSITE-ProRule" id="PRU00023"/>
    </source>
</evidence>
<reference evidence="4 5" key="1">
    <citation type="submission" date="2018-10" db="EMBL/GenBank/DDBJ databases">
        <title>A high-quality apple genome assembly.</title>
        <authorList>
            <person name="Hu J."/>
        </authorList>
    </citation>
    <scope>NUCLEOTIDE SEQUENCE [LARGE SCALE GENOMIC DNA]</scope>
    <source>
        <strain evidence="5">cv. HFTH1</strain>
        <tissue evidence="4">Young leaf</tissue>
    </source>
</reference>
<dbReference type="Gene3D" id="2.60.40.10">
    <property type="entry name" value="Immunoglobulins"/>
    <property type="match status" value="1"/>
</dbReference>
<evidence type="ECO:0000313" key="5">
    <source>
        <dbReference type="Proteomes" id="UP000290289"/>
    </source>
</evidence>
<dbReference type="Pfam" id="PF01833">
    <property type="entry name" value="TIG"/>
    <property type="match status" value="1"/>
</dbReference>
<dbReference type="GO" id="GO:0005634">
    <property type="term" value="C:nucleus"/>
    <property type="evidence" value="ECO:0007669"/>
    <property type="project" value="TreeGrafter"/>
</dbReference>